<evidence type="ECO:0000256" key="2">
    <source>
        <dbReference type="SAM" id="MobiDB-lite"/>
    </source>
</evidence>
<feature type="compositionally biased region" description="Low complexity" evidence="2">
    <location>
        <begin position="31"/>
        <end position="56"/>
    </location>
</feature>
<dbReference type="Pfam" id="PF13489">
    <property type="entry name" value="Methyltransf_23"/>
    <property type="match status" value="1"/>
</dbReference>
<comment type="similarity">
    <text evidence="1">Belongs to the methyltransferase superfamily. LaeA methyltransferase family.</text>
</comment>
<feature type="compositionally biased region" description="Basic and acidic residues" evidence="2">
    <location>
        <begin position="104"/>
        <end position="113"/>
    </location>
</feature>
<evidence type="ECO:0000313" key="4">
    <source>
        <dbReference type="Proteomes" id="UP000782241"/>
    </source>
</evidence>
<protein>
    <recommendedName>
        <fullName evidence="5">Methyltransferase</fullName>
    </recommendedName>
</protein>
<dbReference type="PANTHER" id="PTHR43591:SF24">
    <property type="entry name" value="2-METHOXY-6-POLYPRENYL-1,4-BENZOQUINOL METHYLASE, MITOCHONDRIAL"/>
    <property type="match status" value="1"/>
</dbReference>
<dbReference type="EMBL" id="JAGPUO010000020">
    <property type="protein sequence ID" value="KAG5656795.1"/>
    <property type="molecule type" value="Genomic_DNA"/>
</dbReference>
<dbReference type="GO" id="GO:0008168">
    <property type="term" value="F:methyltransferase activity"/>
    <property type="evidence" value="ECO:0007669"/>
    <property type="project" value="TreeGrafter"/>
</dbReference>
<dbReference type="AlphaFoldDB" id="A0A9P7GWQ2"/>
<name>A0A9P7GWQ2_9HYPO</name>
<dbReference type="SUPFAM" id="SSF53335">
    <property type="entry name" value="S-adenosyl-L-methionine-dependent methyltransferases"/>
    <property type="match status" value="1"/>
</dbReference>
<sequence>MAYAASGRDSSPTRSGGGSMDPQPSSAATRAPAQSSLATLTASSSSNYASSVSSGSQHQTGGVPGTPASRRSGGWERQTLSPAAVARVRADDDDHSFEQPASSRSKESSRENLDESSDSSAEYMGNYKLLEKNFTKAKPSTASRSKRFFQSFVKKFNKSSVRYGLVPNSQQEQDRNVIQHTVIIYVFEGHLHLSPITSRPKRVLDVGTGPGTWALVSCQYEFAQKHPKCSVLGVDIEPVKPAYNRPNCSFMTMDITHEWDFAEGGKFDFIHVRQLGDIADKKALIQSAYDNLKPGGWVEFTEWIALLQSPNHSLKGTAFRRWNDLLEQGMRSFGTTLKYPNQFKPFLQEVGFERIIETRNGAPTNACYPGKKLQRIGHLMTQNWLLILEPLTMPVFTAGLGWSPEQVKQFLNEVRTEIGNTQYHSFMTLLVPFRLCI</sequence>
<dbReference type="Gene3D" id="3.40.50.150">
    <property type="entry name" value="Vaccinia Virus protein VP39"/>
    <property type="match status" value="1"/>
</dbReference>
<dbReference type="CDD" id="cd02440">
    <property type="entry name" value="AdoMet_MTases"/>
    <property type="match status" value="1"/>
</dbReference>
<keyword evidence="4" id="KW-1185">Reference proteome</keyword>
<dbReference type="PANTHER" id="PTHR43591">
    <property type="entry name" value="METHYLTRANSFERASE"/>
    <property type="match status" value="1"/>
</dbReference>
<dbReference type="InterPro" id="IPR029063">
    <property type="entry name" value="SAM-dependent_MTases_sf"/>
</dbReference>
<organism evidence="3 4">
    <name type="scientific">Fusarium avenaceum</name>
    <dbReference type="NCBI Taxonomy" id="40199"/>
    <lineage>
        <taxon>Eukaryota</taxon>
        <taxon>Fungi</taxon>
        <taxon>Dikarya</taxon>
        <taxon>Ascomycota</taxon>
        <taxon>Pezizomycotina</taxon>
        <taxon>Sordariomycetes</taxon>
        <taxon>Hypocreomycetidae</taxon>
        <taxon>Hypocreales</taxon>
        <taxon>Nectriaceae</taxon>
        <taxon>Fusarium</taxon>
        <taxon>Fusarium tricinctum species complex</taxon>
    </lineage>
</organism>
<accession>A0A9P7GWQ2</accession>
<evidence type="ECO:0000313" key="3">
    <source>
        <dbReference type="EMBL" id="KAG5656795.1"/>
    </source>
</evidence>
<comment type="caution">
    <text evidence="3">The sequence shown here is derived from an EMBL/GenBank/DDBJ whole genome shotgun (WGS) entry which is preliminary data.</text>
</comment>
<dbReference type="Proteomes" id="UP000782241">
    <property type="component" value="Unassembled WGS sequence"/>
</dbReference>
<gene>
    <name evidence="3" type="ORF">KAF25_010348</name>
</gene>
<feature type="region of interest" description="Disordered" evidence="2">
    <location>
        <begin position="1"/>
        <end position="120"/>
    </location>
</feature>
<proteinExistence type="inferred from homology"/>
<reference evidence="3" key="1">
    <citation type="submission" date="2021-04" db="EMBL/GenBank/DDBJ databases">
        <title>Draft genome of Fusarium avenaceum strain F156N33, isolated from an atmospheric sample in Virginia.</title>
        <authorList>
            <person name="Yang S."/>
            <person name="Vinatzer B.A."/>
            <person name="Coleman J."/>
        </authorList>
    </citation>
    <scope>NUCLEOTIDE SEQUENCE</scope>
    <source>
        <strain evidence="3">F156N33</strain>
    </source>
</reference>
<evidence type="ECO:0000256" key="1">
    <source>
        <dbReference type="ARBA" id="ARBA00038158"/>
    </source>
</evidence>
<evidence type="ECO:0008006" key="5">
    <source>
        <dbReference type="Google" id="ProtNLM"/>
    </source>
</evidence>